<keyword evidence="6" id="KW-1185">Reference proteome</keyword>
<dbReference type="GO" id="GO:0006635">
    <property type="term" value="P:fatty acid beta-oxidation"/>
    <property type="evidence" value="ECO:0007669"/>
    <property type="project" value="TreeGrafter"/>
</dbReference>
<dbReference type="Gene3D" id="1.10.12.10">
    <property type="entry name" value="Lyase 2-enoyl-coa Hydratase, Chain A, domain 2"/>
    <property type="match status" value="1"/>
</dbReference>
<evidence type="ECO:0000313" key="6">
    <source>
        <dbReference type="Proteomes" id="UP000318141"/>
    </source>
</evidence>
<evidence type="ECO:0000256" key="2">
    <source>
        <dbReference type="ARBA" id="ARBA00023239"/>
    </source>
</evidence>
<dbReference type="InterPro" id="IPR001753">
    <property type="entry name" value="Enoyl-CoA_hydra/iso"/>
</dbReference>
<feature type="coiled-coil region" evidence="4">
    <location>
        <begin position="216"/>
        <end position="243"/>
    </location>
</feature>
<organism evidence="5 6">
    <name type="scientific">Cupriavidus gilardii J11</name>
    <dbReference type="NCBI Taxonomy" id="936133"/>
    <lineage>
        <taxon>Bacteria</taxon>
        <taxon>Pseudomonadati</taxon>
        <taxon>Pseudomonadota</taxon>
        <taxon>Betaproteobacteria</taxon>
        <taxon>Burkholderiales</taxon>
        <taxon>Burkholderiaceae</taxon>
        <taxon>Cupriavidus</taxon>
    </lineage>
</organism>
<dbReference type="SUPFAM" id="SSF52096">
    <property type="entry name" value="ClpP/crotonase"/>
    <property type="match status" value="1"/>
</dbReference>
<proteinExistence type="inferred from homology"/>
<dbReference type="InterPro" id="IPR029045">
    <property type="entry name" value="ClpP/crotonase-like_dom_sf"/>
</dbReference>
<dbReference type="PANTHER" id="PTHR11941:SF54">
    <property type="entry name" value="ENOYL-COA HYDRATASE, MITOCHONDRIAL"/>
    <property type="match status" value="1"/>
</dbReference>
<dbReference type="GO" id="GO:0016829">
    <property type="term" value="F:lyase activity"/>
    <property type="evidence" value="ECO:0007669"/>
    <property type="project" value="UniProtKB-KW"/>
</dbReference>
<reference evidence="5 6" key="1">
    <citation type="submission" date="2019-07" db="EMBL/GenBank/DDBJ databases">
        <title>Genome sequencing of lignin-degrading bacterial isolates.</title>
        <authorList>
            <person name="Gladden J."/>
        </authorList>
    </citation>
    <scope>NUCLEOTIDE SEQUENCE [LARGE SCALE GENOMIC DNA]</scope>
    <source>
        <strain evidence="5 6">J11</strain>
    </source>
</reference>
<protein>
    <submittedName>
        <fullName evidence="5">Enoyl-CoA hydratase/carnithine racemase</fullName>
    </submittedName>
</protein>
<evidence type="ECO:0000256" key="1">
    <source>
        <dbReference type="ARBA" id="ARBA00005254"/>
    </source>
</evidence>
<dbReference type="Pfam" id="PF00378">
    <property type="entry name" value="ECH_1"/>
    <property type="match status" value="1"/>
</dbReference>
<sequence length="261" mass="27692">MSSEILVERRDGGRIAIVTINRPYRRNACDLQAWTKLRDTFGGFADDSSLRLVVLTGAAGQFCAGDDIIAFREVLTDPVAADAYRARIQQAYAAVQSTPVPVVAAVSGNCVGGGLSLAMCCDFRVGDATTRAGVPVAKLGLMYPSIQLIRLTHLIGLSTARRWLYTGKLVDAAEAHAAGFLDTLVDSDTVEGALAFGAPMMESAPLSIAGIKLQLNAIAAGRLDAAEDAIAEATRRAEGSEDYRNATEAFAQKRKPVFIGR</sequence>
<dbReference type="Gene3D" id="3.90.226.10">
    <property type="entry name" value="2-enoyl-CoA Hydratase, Chain A, domain 1"/>
    <property type="match status" value="1"/>
</dbReference>
<gene>
    <name evidence="5" type="ORF">L602_001700000490</name>
</gene>
<dbReference type="InterPro" id="IPR018376">
    <property type="entry name" value="Enoyl-CoA_hyd/isom_CS"/>
</dbReference>
<evidence type="ECO:0000256" key="4">
    <source>
        <dbReference type="SAM" id="Coils"/>
    </source>
</evidence>
<dbReference type="EMBL" id="VLJN01000009">
    <property type="protein sequence ID" value="TWG87457.1"/>
    <property type="molecule type" value="Genomic_DNA"/>
</dbReference>
<dbReference type="PANTHER" id="PTHR11941">
    <property type="entry name" value="ENOYL-COA HYDRATASE-RELATED"/>
    <property type="match status" value="1"/>
</dbReference>
<dbReference type="AlphaFoldDB" id="A0A562BQH9"/>
<dbReference type="CDD" id="cd06558">
    <property type="entry name" value="crotonase-like"/>
    <property type="match status" value="1"/>
</dbReference>
<dbReference type="PROSITE" id="PS00166">
    <property type="entry name" value="ENOYL_COA_HYDRATASE"/>
    <property type="match status" value="1"/>
</dbReference>
<evidence type="ECO:0000256" key="3">
    <source>
        <dbReference type="RuleBase" id="RU003707"/>
    </source>
</evidence>
<comment type="caution">
    <text evidence="5">The sequence shown here is derived from an EMBL/GenBank/DDBJ whole genome shotgun (WGS) entry which is preliminary data.</text>
</comment>
<accession>A0A562BQH9</accession>
<dbReference type="InterPro" id="IPR014748">
    <property type="entry name" value="Enoyl-CoA_hydra_C"/>
</dbReference>
<dbReference type="Proteomes" id="UP000318141">
    <property type="component" value="Unassembled WGS sequence"/>
</dbReference>
<comment type="similarity">
    <text evidence="1 3">Belongs to the enoyl-CoA hydratase/isomerase family.</text>
</comment>
<name>A0A562BQH9_9BURK</name>
<keyword evidence="4" id="KW-0175">Coiled coil</keyword>
<evidence type="ECO:0000313" key="5">
    <source>
        <dbReference type="EMBL" id="TWG87457.1"/>
    </source>
</evidence>
<keyword evidence="2" id="KW-0456">Lyase</keyword>